<sequence length="131" mass="14325">MQCVTEETDSRNSVAGMGHAFPLPSGRIDEALRIDGPLALQRPALCAASRTLQQRQYNATLLDSKRQPEAQQRRPTVIRPCHIRQTSCNHNDCGTTCRRVGLDGMGGSSSVSTLQVRGWWGAVGLEHLEKG</sequence>
<name>A0A7S4FSU3_9EUGL</name>
<dbReference type="AlphaFoldDB" id="A0A7S4FSU3"/>
<reference evidence="1" key="1">
    <citation type="submission" date="2021-01" db="EMBL/GenBank/DDBJ databases">
        <authorList>
            <person name="Corre E."/>
            <person name="Pelletier E."/>
            <person name="Niang G."/>
            <person name="Scheremetjew M."/>
            <person name="Finn R."/>
            <person name="Kale V."/>
            <person name="Holt S."/>
            <person name="Cochrane G."/>
            <person name="Meng A."/>
            <person name="Brown T."/>
            <person name="Cohen L."/>
        </authorList>
    </citation>
    <scope>NUCLEOTIDE SEQUENCE</scope>
    <source>
        <strain evidence="1">CCMP1594</strain>
    </source>
</reference>
<proteinExistence type="predicted"/>
<organism evidence="1">
    <name type="scientific">Eutreptiella gymnastica</name>
    <dbReference type="NCBI Taxonomy" id="73025"/>
    <lineage>
        <taxon>Eukaryota</taxon>
        <taxon>Discoba</taxon>
        <taxon>Euglenozoa</taxon>
        <taxon>Euglenida</taxon>
        <taxon>Spirocuta</taxon>
        <taxon>Euglenophyceae</taxon>
        <taxon>Eutreptiales</taxon>
        <taxon>Eutreptiaceae</taxon>
        <taxon>Eutreptiella</taxon>
    </lineage>
</organism>
<evidence type="ECO:0000313" key="1">
    <source>
        <dbReference type="EMBL" id="CAE0813521.1"/>
    </source>
</evidence>
<gene>
    <name evidence="1" type="ORF">EGYM00163_LOCUS24672</name>
</gene>
<accession>A0A7S4FSU3</accession>
<dbReference type="EMBL" id="HBJA01070201">
    <property type="protein sequence ID" value="CAE0813521.1"/>
    <property type="molecule type" value="Transcribed_RNA"/>
</dbReference>
<protein>
    <submittedName>
        <fullName evidence="1">Uncharacterized protein</fullName>
    </submittedName>
</protein>